<accession>A0A1J5PT36</accession>
<dbReference type="InterPro" id="IPR000182">
    <property type="entry name" value="GNAT_dom"/>
</dbReference>
<dbReference type="Pfam" id="PF00583">
    <property type="entry name" value="Acetyltransf_1"/>
    <property type="match status" value="1"/>
</dbReference>
<protein>
    <submittedName>
        <fullName evidence="4">Acetyltransferase (GNAT) family protein</fullName>
    </submittedName>
</protein>
<dbReference type="InterPro" id="IPR016181">
    <property type="entry name" value="Acyl_CoA_acyltransferase"/>
</dbReference>
<evidence type="ECO:0000313" key="4">
    <source>
        <dbReference type="EMBL" id="OIQ73984.1"/>
    </source>
</evidence>
<dbReference type="PANTHER" id="PTHR43877">
    <property type="entry name" value="AMINOALKYLPHOSPHONATE N-ACETYLTRANSFERASE-RELATED-RELATED"/>
    <property type="match status" value="1"/>
</dbReference>
<evidence type="ECO:0000256" key="2">
    <source>
        <dbReference type="ARBA" id="ARBA00023315"/>
    </source>
</evidence>
<dbReference type="AlphaFoldDB" id="A0A1J5PT36"/>
<dbReference type="SUPFAM" id="SSF55729">
    <property type="entry name" value="Acyl-CoA N-acyltransferases (Nat)"/>
    <property type="match status" value="1"/>
</dbReference>
<dbReference type="Gene3D" id="3.40.630.30">
    <property type="match status" value="1"/>
</dbReference>
<keyword evidence="1 4" id="KW-0808">Transferase</keyword>
<evidence type="ECO:0000256" key="1">
    <source>
        <dbReference type="ARBA" id="ARBA00022679"/>
    </source>
</evidence>
<keyword evidence="2" id="KW-0012">Acyltransferase</keyword>
<dbReference type="EMBL" id="MLJW01002667">
    <property type="protein sequence ID" value="OIQ73984.1"/>
    <property type="molecule type" value="Genomic_DNA"/>
</dbReference>
<reference evidence="4" key="1">
    <citation type="submission" date="2016-10" db="EMBL/GenBank/DDBJ databases">
        <title>Sequence of Gallionella enrichment culture.</title>
        <authorList>
            <person name="Poehlein A."/>
            <person name="Muehling M."/>
            <person name="Daniel R."/>
        </authorList>
    </citation>
    <scope>NUCLEOTIDE SEQUENCE</scope>
</reference>
<dbReference type="GO" id="GO:0016747">
    <property type="term" value="F:acyltransferase activity, transferring groups other than amino-acyl groups"/>
    <property type="evidence" value="ECO:0007669"/>
    <property type="project" value="InterPro"/>
</dbReference>
<dbReference type="PROSITE" id="PS51186">
    <property type="entry name" value="GNAT"/>
    <property type="match status" value="1"/>
</dbReference>
<dbReference type="InterPro" id="IPR050832">
    <property type="entry name" value="Bact_Acetyltransf"/>
</dbReference>
<organism evidence="4">
    <name type="scientific">mine drainage metagenome</name>
    <dbReference type="NCBI Taxonomy" id="410659"/>
    <lineage>
        <taxon>unclassified sequences</taxon>
        <taxon>metagenomes</taxon>
        <taxon>ecological metagenomes</taxon>
    </lineage>
</organism>
<comment type="caution">
    <text evidence="4">The sequence shown here is derived from an EMBL/GenBank/DDBJ whole genome shotgun (WGS) entry which is preliminary data.</text>
</comment>
<evidence type="ECO:0000259" key="3">
    <source>
        <dbReference type="PROSITE" id="PS51186"/>
    </source>
</evidence>
<name>A0A1J5PT36_9ZZZZ</name>
<proteinExistence type="predicted"/>
<gene>
    <name evidence="4" type="ORF">GALL_443770</name>
</gene>
<sequence>MKDAGVTVRPYTPADIPALIALMKAMQAHYRVPCPAEALIAADLAALPPGNGILVAESATHITGFAAWSLQWPGPGLRRGLYLKEIFVAAPTRGSGHGRALMVALAALARTQACARIDFTANAADAKLLAFYARLGATPDPRRLFHRLTGAALDRLAETDS</sequence>
<feature type="domain" description="N-acetyltransferase" evidence="3">
    <location>
        <begin position="6"/>
        <end position="158"/>
    </location>
</feature>